<keyword evidence="6" id="KW-0472">Membrane</keyword>
<feature type="transmembrane region" description="Helical" evidence="6">
    <location>
        <begin position="378"/>
        <end position="396"/>
    </location>
</feature>
<reference evidence="8" key="1">
    <citation type="submission" date="2023-08" db="EMBL/GenBank/DDBJ databases">
        <authorList>
            <person name="Audoor S."/>
            <person name="Bilcke G."/>
        </authorList>
    </citation>
    <scope>NUCLEOTIDE SEQUENCE</scope>
</reference>
<dbReference type="Pfam" id="PF13639">
    <property type="entry name" value="zf-RING_2"/>
    <property type="match status" value="1"/>
</dbReference>
<feature type="region of interest" description="Disordered" evidence="5">
    <location>
        <begin position="185"/>
        <end position="229"/>
    </location>
</feature>
<evidence type="ECO:0000256" key="1">
    <source>
        <dbReference type="ARBA" id="ARBA00022723"/>
    </source>
</evidence>
<feature type="region of interest" description="Disordered" evidence="5">
    <location>
        <begin position="1"/>
        <end position="42"/>
    </location>
</feature>
<dbReference type="PROSITE" id="PS50089">
    <property type="entry name" value="ZF_RING_2"/>
    <property type="match status" value="1"/>
</dbReference>
<evidence type="ECO:0000256" key="6">
    <source>
        <dbReference type="SAM" id="Phobius"/>
    </source>
</evidence>
<feature type="compositionally biased region" description="Polar residues" evidence="5">
    <location>
        <begin position="213"/>
        <end position="227"/>
    </location>
</feature>
<evidence type="ECO:0000256" key="2">
    <source>
        <dbReference type="ARBA" id="ARBA00022771"/>
    </source>
</evidence>
<feature type="transmembrane region" description="Helical" evidence="6">
    <location>
        <begin position="336"/>
        <end position="357"/>
    </location>
</feature>
<keyword evidence="1" id="KW-0479">Metal-binding</keyword>
<dbReference type="InterPro" id="IPR013083">
    <property type="entry name" value="Znf_RING/FYVE/PHD"/>
</dbReference>
<evidence type="ECO:0000256" key="3">
    <source>
        <dbReference type="ARBA" id="ARBA00022833"/>
    </source>
</evidence>
<dbReference type="SMART" id="SM00184">
    <property type="entry name" value="RING"/>
    <property type="match status" value="1"/>
</dbReference>
<feature type="transmembrane region" description="Helical" evidence="6">
    <location>
        <begin position="416"/>
        <end position="443"/>
    </location>
</feature>
<feature type="compositionally biased region" description="Polar residues" evidence="5">
    <location>
        <begin position="245"/>
        <end position="257"/>
    </location>
</feature>
<dbReference type="AlphaFoldDB" id="A0AAD2G9R1"/>
<name>A0AAD2G9R1_9STRA</name>
<feature type="compositionally biased region" description="Basic and acidic residues" evidence="5">
    <location>
        <begin position="136"/>
        <end position="145"/>
    </location>
</feature>
<feature type="compositionally biased region" description="Basic residues" evidence="5">
    <location>
        <begin position="9"/>
        <end position="20"/>
    </location>
</feature>
<feature type="compositionally biased region" description="Polar residues" evidence="5">
    <location>
        <begin position="23"/>
        <end position="35"/>
    </location>
</feature>
<evidence type="ECO:0000256" key="4">
    <source>
        <dbReference type="PROSITE-ProRule" id="PRU00175"/>
    </source>
</evidence>
<dbReference type="EMBL" id="CAKOGP040002313">
    <property type="protein sequence ID" value="CAJ1966977.1"/>
    <property type="molecule type" value="Genomic_DNA"/>
</dbReference>
<feature type="region of interest" description="Disordered" evidence="5">
    <location>
        <begin position="583"/>
        <end position="619"/>
    </location>
</feature>
<keyword evidence="2 4" id="KW-0863">Zinc-finger</keyword>
<accession>A0AAD2G9R1</accession>
<gene>
    <name evidence="8" type="ORF">CYCCA115_LOCUS22550</name>
</gene>
<feature type="domain" description="RING-type" evidence="7">
    <location>
        <begin position="490"/>
        <end position="531"/>
    </location>
</feature>
<keyword evidence="6" id="KW-1133">Transmembrane helix</keyword>
<dbReference type="GO" id="GO:0008270">
    <property type="term" value="F:zinc ion binding"/>
    <property type="evidence" value="ECO:0007669"/>
    <property type="project" value="UniProtKB-KW"/>
</dbReference>
<sequence>MHNNTAQNRNRRHSRSRNGSRRISTSQPPVENDGSTIPEGELTNSLDQGMAAVRQWIQSREDEHGSIHQVPRSPILCLDTAPSIDMDDNWMDERLTRDSTRSVSSTSKDTSPATPQHERILRESLPQIVSTNDSTASERLRQRSLSEPDEVRIRNWLFQQAVSAPERHRRYLRVENARNANRQQRWWPFPRSNHHGSRSSTTGQIEIPPRGSLSATSSPHHTSQPPNVSFLYASPRVIRDEQLSSRRSPADSTNPNDSLEELENRDGADNAGPLESSEHAMERWTQINSRFQTIITLVALVFSLLLFAILLCWVLLTSAYAVTVEQACDLPLRTYYWLVTFQLVLDVFRSDIMRLFFRWDANSNQGIPCRVITYNFAYLAYALLVLRMGVDCIVFQDKTTCRNSAPELFQASAAFVYLSSAAWATLTFGYLIPFCVVAILLTWNGYTPSADNQSQNQFTFPTAMSAPSGTVDRLRGVDFDGFPRYYPTECCICMEKFTAAEEIVATECNHVFHKQCCRDWLRQARTCPVCRMDIPDALDRAAQARDRSTPRLQHVRIRDASRTHLHHEVVSLLQILRSSERRLRRRRTDASRNPAVRRRNSDSRLPSSRFNTMEEGRAR</sequence>
<feature type="compositionally biased region" description="Low complexity" evidence="5">
    <location>
        <begin position="101"/>
        <end position="111"/>
    </location>
</feature>
<dbReference type="InterPro" id="IPR001841">
    <property type="entry name" value="Znf_RING"/>
</dbReference>
<dbReference type="SUPFAM" id="SSF57850">
    <property type="entry name" value="RING/U-box"/>
    <property type="match status" value="1"/>
</dbReference>
<dbReference type="CDD" id="cd16454">
    <property type="entry name" value="RING-H2_PA-TM-RING"/>
    <property type="match status" value="1"/>
</dbReference>
<dbReference type="PANTHER" id="PTHR45969">
    <property type="entry name" value="RING ZINC FINGER PROTEIN-RELATED"/>
    <property type="match status" value="1"/>
</dbReference>
<keyword evidence="9" id="KW-1185">Reference proteome</keyword>
<keyword evidence="6" id="KW-0812">Transmembrane</keyword>
<evidence type="ECO:0000313" key="9">
    <source>
        <dbReference type="Proteomes" id="UP001295423"/>
    </source>
</evidence>
<evidence type="ECO:0000313" key="8">
    <source>
        <dbReference type="EMBL" id="CAJ1966977.1"/>
    </source>
</evidence>
<comment type="caution">
    <text evidence="8">The sequence shown here is derived from an EMBL/GenBank/DDBJ whole genome shotgun (WGS) entry which is preliminary data.</text>
</comment>
<feature type="region of interest" description="Disordered" evidence="5">
    <location>
        <begin position="242"/>
        <end position="275"/>
    </location>
</feature>
<dbReference type="Gene3D" id="3.30.40.10">
    <property type="entry name" value="Zinc/RING finger domain, C3HC4 (zinc finger)"/>
    <property type="match status" value="1"/>
</dbReference>
<proteinExistence type="predicted"/>
<organism evidence="8 9">
    <name type="scientific">Cylindrotheca closterium</name>
    <dbReference type="NCBI Taxonomy" id="2856"/>
    <lineage>
        <taxon>Eukaryota</taxon>
        <taxon>Sar</taxon>
        <taxon>Stramenopiles</taxon>
        <taxon>Ochrophyta</taxon>
        <taxon>Bacillariophyta</taxon>
        <taxon>Bacillariophyceae</taxon>
        <taxon>Bacillariophycidae</taxon>
        <taxon>Bacillariales</taxon>
        <taxon>Bacillariaceae</taxon>
        <taxon>Cylindrotheca</taxon>
    </lineage>
</organism>
<keyword evidence="3" id="KW-0862">Zinc</keyword>
<dbReference type="Proteomes" id="UP001295423">
    <property type="component" value="Unassembled WGS sequence"/>
</dbReference>
<feature type="region of interest" description="Disordered" evidence="5">
    <location>
        <begin position="96"/>
        <end position="145"/>
    </location>
</feature>
<evidence type="ECO:0000256" key="5">
    <source>
        <dbReference type="SAM" id="MobiDB-lite"/>
    </source>
</evidence>
<feature type="transmembrane region" description="Helical" evidence="6">
    <location>
        <begin position="293"/>
        <end position="316"/>
    </location>
</feature>
<evidence type="ECO:0000259" key="7">
    <source>
        <dbReference type="PROSITE" id="PS50089"/>
    </source>
</evidence>
<protein>
    <recommendedName>
        <fullName evidence="7">RING-type domain-containing protein</fullName>
    </recommendedName>
</protein>